<reference evidence="2" key="2">
    <citation type="journal article" date="2020" name="BMC">
        <title>Leishmania infection induces a limited differential gene expression in the sand fly midgut.</title>
        <authorList>
            <person name="Coutinho-Abreu I.V."/>
            <person name="Serafim T.D."/>
            <person name="Meneses C."/>
            <person name="Kamhawi S."/>
            <person name="Oliveira F."/>
            <person name="Valenzuela J.G."/>
        </authorList>
    </citation>
    <scope>NUCLEOTIDE SEQUENCE</scope>
    <source>
        <strain evidence="2">Jacobina</strain>
        <tissue evidence="2">Midgut</tissue>
    </source>
</reference>
<dbReference type="EMBL" id="GITU01006232">
    <property type="protein sequence ID" value="MBC1174935.1"/>
    <property type="molecule type" value="Transcribed_RNA"/>
</dbReference>
<dbReference type="EnsemblMetazoa" id="LLOJ004060-RA">
    <property type="protein sequence ID" value="LLOJ004060-PA"/>
    <property type="gene ID" value="LLOJ004060"/>
</dbReference>
<evidence type="ECO:0000313" key="2">
    <source>
        <dbReference type="EMBL" id="MBC1174935.1"/>
    </source>
</evidence>
<dbReference type="AlphaFoldDB" id="A0A1B0CHZ8"/>
<dbReference type="VEuPathDB" id="VectorBase:LLOJ004060"/>
<feature type="compositionally biased region" description="Polar residues" evidence="1">
    <location>
        <begin position="494"/>
        <end position="504"/>
    </location>
</feature>
<reference evidence="3" key="3">
    <citation type="submission" date="2020-05" db="UniProtKB">
        <authorList>
            <consortium name="EnsemblMetazoa"/>
        </authorList>
    </citation>
    <scope>IDENTIFICATION</scope>
    <source>
        <strain evidence="3">Jacobina</strain>
    </source>
</reference>
<feature type="compositionally biased region" description="Basic and acidic residues" evidence="1">
    <location>
        <begin position="340"/>
        <end position="357"/>
    </location>
</feature>
<dbReference type="VEuPathDB" id="VectorBase:LLONM1_010541"/>
<feature type="compositionally biased region" description="Polar residues" evidence="1">
    <location>
        <begin position="469"/>
        <end position="481"/>
    </location>
</feature>
<feature type="compositionally biased region" description="Polar residues" evidence="1">
    <location>
        <begin position="537"/>
        <end position="547"/>
    </location>
</feature>
<feature type="compositionally biased region" description="Polar residues" evidence="1">
    <location>
        <begin position="314"/>
        <end position="339"/>
    </location>
</feature>
<feature type="region of interest" description="Disordered" evidence="1">
    <location>
        <begin position="401"/>
        <end position="513"/>
    </location>
</feature>
<accession>A0A1B0CHZ8</accession>
<dbReference type="Proteomes" id="UP000092461">
    <property type="component" value="Unassembled WGS sequence"/>
</dbReference>
<feature type="compositionally biased region" description="Low complexity" evidence="1">
    <location>
        <begin position="358"/>
        <end position="375"/>
    </location>
</feature>
<protein>
    <submittedName>
        <fullName evidence="2">Putative nucleic-acid-binding protein from transposon x-element</fullName>
    </submittedName>
</protein>
<evidence type="ECO:0000313" key="3">
    <source>
        <dbReference type="EnsemblMetazoa" id="LLOJ004060-PA"/>
    </source>
</evidence>
<evidence type="ECO:0000313" key="4">
    <source>
        <dbReference type="Proteomes" id="UP000092461"/>
    </source>
</evidence>
<keyword evidence="4" id="KW-1185">Reference proteome</keyword>
<proteinExistence type="predicted"/>
<sequence length="547" mass="60736">MDVLTDIHKGGFPSLTTKTFFNTQKFGKHLLVTNGNKELKKLNVFQAYDALQVLSPTGIAHVSWLPSGDFLITPKSQEDYDSIKKTTSMAGIKVEVKEDKKHAVQGRIHCKYLIGIEKKEILERLASQKITDIECMKTRDACGKLVDSPVHLLTFDLDEVPETIDVGFLRVPVRLHVPSPMRCPTCFVLGHTKKWCKIEEPVCGRCGLKLSAHSEQPCKNPPSCVNCHGSHPSYDRLCPEYILLEGINTIKVTEKVSLGTARKLFFQKYGSKPTVIDRINQLGLKSFAEVVKQSPPLTHKGPNATNSKHHTDTSAHQSNPENPQELQSHNDNITQSDAQNTHEAKTSKHTKNAESHTQKNSSPKSKNKTPKTINPASTHLAKSQKKYIADLEARGFKGFADSSESAEEINETSTPPNEQQEVPTPTTQNTETENVSNTTQNNEIEKISHKHKISREIPYEVSSEDGRCTSPSHTESSTSMEISPLRGFKRGRPESSSGSCNECPTSPGRRQPRKILAIPAQNILEGQTLQDQERGLQLTNHNYNGSS</sequence>
<name>A0A1B0CHZ8_LUTLO</name>
<organism evidence="3 4">
    <name type="scientific">Lutzomyia longipalpis</name>
    <name type="common">Sand fly</name>
    <dbReference type="NCBI Taxonomy" id="7200"/>
    <lineage>
        <taxon>Eukaryota</taxon>
        <taxon>Metazoa</taxon>
        <taxon>Ecdysozoa</taxon>
        <taxon>Arthropoda</taxon>
        <taxon>Hexapoda</taxon>
        <taxon>Insecta</taxon>
        <taxon>Pterygota</taxon>
        <taxon>Neoptera</taxon>
        <taxon>Endopterygota</taxon>
        <taxon>Diptera</taxon>
        <taxon>Nematocera</taxon>
        <taxon>Psychodoidea</taxon>
        <taxon>Psychodidae</taxon>
        <taxon>Lutzomyia</taxon>
        <taxon>Lutzomyia</taxon>
    </lineage>
</organism>
<feature type="compositionally biased region" description="Low complexity" evidence="1">
    <location>
        <begin position="414"/>
        <end position="435"/>
    </location>
</feature>
<dbReference type="EMBL" id="AJWK01012925">
    <property type="status" value="NOT_ANNOTATED_CDS"/>
    <property type="molecule type" value="Genomic_DNA"/>
</dbReference>
<feature type="region of interest" description="Disordered" evidence="1">
    <location>
        <begin position="294"/>
        <end position="384"/>
    </location>
</feature>
<reference evidence="4" key="1">
    <citation type="submission" date="2012-05" db="EMBL/GenBank/DDBJ databases">
        <title>Whole Genome Assembly of Lutzomyia longipalpis.</title>
        <authorList>
            <person name="Richards S."/>
            <person name="Qu C."/>
            <person name="Dillon R."/>
            <person name="Worley K."/>
            <person name="Scherer S."/>
            <person name="Batterton M."/>
            <person name="Taylor A."/>
            <person name="Hawes A."/>
            <person name="Hernandez B."/>
            <person name="Kovar C."/>
            <person name="Mandapat C."/>
            <person name="Pham C."/>
            <person name="Qu C."/>
            <person name="Jing C."/>
            <person name="Bess C."/>
            <person name="Bandaranaike D."/>
            <person name="Ngo D."/>
            <person name="Ongeri F."/>
            <person name="Arias F."/>
            <person name="Lara F."/>
            <person name="Weissenberger G."/>
            <person name="Kamau G."/>
            <person name="Han H."/>
            <person name="Shen H."/>
            <person name="Dinh H."/>
            <person name="Khalil I."/>
            <person name="Jones J."/>
            <person name="Shafer J."/>
            <person name="Jayaseelan J."/>
            <person name="Quiroz J."/>
            <person name="Blankenburg K."/>
            <person name="Nguyen L."/>
            <person name="Jackson L."/>
            <person name="Francisco L."/>
            <person name="Tang L.-Y."/>
            <person name="Pu L.-L."/>
            <person name="Perales L."/>
            <person name="Lorensuhewa L."/>
            <person name="Munidasa M."/>
            <person name="Coyle M."/>
            <person name="Taylor M."/>
            <person name="Puazo M."/>
            <person name="Firestine M."/>
            <person name="Scheel M."/>
            <person name="Javaid M."/>
            <person name="Wang M."/>
            <person name="Li M."/>
            <person name="Tabassum N."/>
            <person name="Saada N."/>
            <person name="Osuji N."/>
            <person name="Aqrawi P."/>
            <person name="Fu Q."/>
            <person name="Thornton R."/>
            <person name="Raj R."/>
            <person name="Goodspeed R."/>
            <person name="Mata R."/>
            <person name="Najjar R."/>
            <person name="Gubbala S."/>
            <person name="Lee S."/>
            <person name="Denson S."/>
            <person name="Patil S."/>
            <person name="Macmil S."/>
            <person name="Qi S."/>
            <person name="Matskevitch T."/>
            <person name="Palculict T."/>
            <person name="Mathew T."/>
            <person name="Vee V."/>
            <person name="Velamala V."/>
            <person name="Korchina V."/>
            <person name="Cai W."/>
            <person name="Liu W."/>
            <person name="Dai W."/>
            <person name="Zou X."/>
            <person name="Zhu Y."/>
            <person name="Zhang Y."/>
            <person name="Wu Y.-Q."/>
            <person name="Xin Y."/>
            <person name="Nazarath L."/>
            <person name="Kovar C."/>
            <person name="Han Y."/>
            <person name="Muzny D."/>
            <person name="Gibbs R."/>
        </authorList>
    </citation>
    <scope>NUCLEOTIDE SEQUENCE [LARGE SCALE GENOMIC DNA]</scope>
    <source>
        <strain evidence="4">Jacobina</strain>
    </source>
</reference>
<feature type="region of interest" description="Disordered" evidence="1">
    <location>
        <begin position="525"/>
        <end position="547"/>
    </location>
</feature>
<evidence type="ECO:0000256" key="1">
    <source>
        <dbReference type="SAM" id="MobiDB-lite"/>
    </source>
</evidence>